<dbReference type="EnsemblPlants" id="Pp3c3_22300V3.1">
    <property type="protein sequence ID" value="PAC:32941976.CDS.1"/>
    <property type="gene ID" value="Pp3c3_22300"/>
</dbReference>
<keyword evidence="3" id="KW-1185">Reference proteome</keyword>
<dbReference type="InParanoid" id="A0A2K1KVI0"/>
<dbReference type="EMBL" id="ABEU02000003">
    <property type="protein sequence ID" value="PNR57802.1"/>
    <property type="molecule type" value="Genomic_DNA"/>
</dbReference>
<name>A0A2K1KVI0_PHYPA</name>
<accession>A0A2K1KVI0</accession>
<reference evidence="1 3" key="2">
    <citation type="journal article" date="2018" name="Plant J.">
        <title>The Physcomitrella patens chromosome-scale assembly reveals moss genome structure and evolution.</title>
        <authorList>
            <person name="Lang D."/>
            <person name="Ullrich K.K."/>
            <person name="Murat F."/>
            <person name="Fuchs J."/>
            <person name="Jenkins J."/>
            <person name="Haas F.B."/>
            <person name="Piednoel M."/>
            <person name="Gundlach H."/>
            <person name="Van Bel M."/>
            <person name="Meyberg R."/>
            <person name="Vives C."/>
            <person name="Morata J."/>
            <person name="Symeonidi A."/>
            <person name="Hiss M."/>
            <person name="Muchero W."/>
            <person name="Kamisugi Y."/>
            <person name="Saleh O."/>
            <person name="Blanc G."/>
            <person name="Decker E.L."/>
            <person name="van Gessel N."/>
            <person name="Grimwood J."/>
            <person name="Hayes R.D."/>
            <person name="Graham S.W."/>
            <person name="Gunter L.E."/>
            <person name="McDaniel S.F."/>
            <person name="Hoernstein S.N.W."/>
            <person name="Larsson A."/>
            <person name="Li F.W."/>
            <person name="Perroud P.F."/>
            <person name="Phillips J."/>
            <person name="Ranjan P."/>
            <person name="Rokshar D.S."/>
            <person name="Rothfels C.J."/>
            <person name="Schneider L."/>
            <person name="Shu S."/>
            <person name="Stevenson D.W."/>
            <person name="Thummler F."/>
            <person name="Tillich M."/>
            <person name="Villarreal Aguilar J.C."/>
            <person name="Widiez T."/>
            <person name="Wong G.K."/>
            <person name="Wymore A."/>
            <person name="Zhang Y."/>
            <person name="Zimmer A.D."/>
            <person name="Quatrano R.S."/>
            <person name="Mayer K.F.X."/>
            <person name="Goodstein D."/>
            <person name="Casacuberta J.M."/>
            <person name="Vandepoele K."/>
            <person name="Reski R."/>
            <person name="Cuming A.C."/>
            <person name="Tuskan G.A."/>
            <person name="Maumus F."/>
            <person name="Salse J."/>
            <person name="Schmutz J."/>
            <person name="Rensing S.A."/>
        </authorList>
    </citation>
    <scope>NUCLEOTIDE SEQUENCE [LARGE SCALE GENOMIC DNA]</scope>
    <source>
        <strain evidence="2 3">cv. Gransden 2004</strain>
    </source>
</reference>
<dbReference type="Gramene" id="Pp3c3_22300V3.1">
    <property type="protein sequence ID" value="PAC:32941976.CDS.1"/>
    <property type="gene ID" value="Pp3c3_22300"/>
</dbReference>
<gene>
    <name evidence="1" type="ORF">PHYPA_004796</name>
</gene>
<dbReference type="Gramene" id="Pp3c3_22300V3.2">
    <property type="protein sequence ID" value="PAC:32941977.CDS.1"/>
    <property type="gene ID" value="Pp3c3_22300"/>
</dbReference>
<evidence type="ECO:0000313" key="2">
    <source>
        <dbReference type="EnsemblPlants" id="PAC:32941976.CDS.1"/>
    </source>
</evidence>
<organism evidence="1">
    <name type="scientific">Physcomitrium patens</name>
    <name type="common">Spreading-leaved earth moss</name>
    <name type="synonym">Physcomitrella patens</name>
    <dbReference type="NCBI Taxonomy" id="3218"/>
    <lineage>
        <taxon>Eukaryota</taxon>
        <taxon>Viridiplantae</taxon>
        <taxon>Streptophyta</taxon>
        <taxon>Embryophyta</taxon>
        <taxon>Bryophyta</taxon>
        <taxon>Bryophytina</taxon>
        <taxon>Bryopsida</taxon>
        <taxon>Funariidae</taxon>
        <taxon>Funariales</taxon>
        <taxon>Funariaceae</taxon>
        <taxon>Physcomitrium</taxon>
    </lineage>
</organism>
<evidence type="ECO:0000313" key="3">
    <source>
        <dbReference type="Proteomes" id="UP000006727"/>
    </source>
</evidence>
<dbReference type="EnsemblPlants" id="Pp3c3_22300V3.2">
    <property type="protein sequence ID" value="PAC:32941977.CDS.1"/>
    <property type="gene ID" value="Pp3c3_22300"/>
</dbReference>
<reference evidence="2" key="3">
    <citation type="submission" date="2020-12" db="UniProtKB">
        <authorList>
            <consortium name="EnsemblPlants"/>
        </authorList>
    </citation>
    <scope>IDENTIFICATION</scope>
</reference>
<protein>
    <submittedName>
        <fullName evidence="1 2">Uncharacterized protein</fullName>
    </submittedName>
</protein>
<evidence type="ECO:0000313" key="1">
    <source>
        <dbReference type="EMBL" id="PNR57802.1"/>
    </source>
</evidence>
<reference evidence="1 3" key="1">
    <citation type="journal article" date="2008" name="Science">
        <title>The Physcomitrella genome reveals evolutionary insights into the conquest of land by plants.</title>
        <authorList>
            <person name="Rensing S."/>
            <person name="Lang D."/>
            <person name="Zimmer A."/>
            <person name="Terry A."/>
            <person name="Salamov A."/>
            <person name="Shapiro H."/>
            <person name="Nishiyama T."/>
            <person name="Perroud P.-F."/>
            <person name="Lindquist E."/>
            <person name="Kamisugi Y."/>
            <person name="Tanahashi T."/>
            <person name="Sakakibara K."/>
            <person name="Fujita T."/>
            <person name="Oishi K."/>
            <person name="Shin-I T."/>
            <person name="Kuroki Y."/>
            <person name="Toyoda A."/>
            <person name="Suzuki Y."/>
            <person name="Hashimoto A."/>
            <person name="Yamaguchi K."/>
            <person name="Sugano A."/>
            <person name="Kohara Y."/>
            <person name="Fujiyama A."/>
            <person name="Anterola A."/>
            <person name="Aoki S."/>
            <person name="Ashton N."/>
            <person name="Barbazuk W.B."/>
            <person name="Barker E."/>
            <person name="Bennetzen J."/>
            <person name="Bezanilla M."/>
            <person name="Blankenship R."/>
            <person name="Cho S.H."/>
            <person name="Dutcher S."/>
            <person name="Estelle M."/>
            <person name="Fawcett J.A."/>
            <person name="Gundlach H."/>
            <person name="Hanada K."/>
            <person name="Heyl A."/>
            <person name="Hicks K.A."/>
            <person name="Hugh J."/>
            <person name="Lohr M."/>
            <person name="Mayer K."/>
            <person name="Melkozernov A."/>
            <person name="Murata T."/>
            <person name="Nelson D."/>
            <person name="Pils B."/>
            <person name="Prigge M."/>
            <person name="Reiss B."/>
            <person name="Renner T."/>
            <person name="Rombauts S."/>
            <person name="Rushton P."/>
            <person name="Sanderfoot A."/>
            <person name="Schween G."/>
            <person name="Shiu S.-H."/>
            <person name="Stueber K."/>
            <person name="Theodoulou F.L."/>
            <person name="Tu H."/>
            <person name="Van de Peer Y."/>
            <person name="Verrier P.J."/>
            <person name="Waters E."/>
            <person name="Wood A."/>
            <person name="Yang L."/>
            <person name="Cove D."/>
            <person name="Cuming A."/>
            <person name="Hasebe M."/>
            <person name="Lucas S."/>
            <person name="Mishler D.B."/>
            <person name="Reski R."/>
            <person name="Grigoriev I."/>
            <person name="Quatrano R.S."/>
            <person name="Boore J.L."/>
        </authorList>
    </citation>
    <scope>NUCLEOTIDE SEQUENCE [LARGE SCALE GENOMIC DNA]</scope>
    <source>
        <strain evidence="2 3">cv. Gransden 2004</strain>
    </source>
</reference>
<proteinExistence type="predicted"/>
<dbReference type="Proteomes" id="UP000006727">
    <property type="component" value="Chromosome 3"/>
</dbReference>
<sequence>MVSRLVMCTSKLISRCCPVELLRIRKHRFSGSAFNLPCLDNRPRSCRPESENSCWVLGFGWLFSCLFLRL</sequence>
<dbReference type="AlphaFoldDB" id="A0A2K1KVI0"/>